<feature type="compositionally biased region" description="Basic and acidic residues" evidence="10">
    <location>
        <begin position="1"/>
        <end position="11"/>
    </location>
</feature>
<feature type="domain" description="Band 3 cytoplasmic" evidence="12">
    <location>
        <begin position="112"/>
        <end position="418"/>
    </location>
</feature>
<comment type="similarity">
    <text evidence="2 9">Belongs to the anion exchanger (TC 2.A.31) family.</text>
</comment>
<dbReference type="SUPFAM" id="SSF55804">
    <property type="entry name" value="Phoshotransferase/anion transport protein"/>
    <property type="match status" value="1"/>
</dbReference>
<proteinExistence type="inferred from homology"/>
<keyword evidence="6 9" id="KW-1133">Transmembrane helix</keyword>
<feature type="compositionally biased region" description="Basic and acidic residues" evidence="10">
    <location>
        <begin position="988"/>
        <end position="1005"/>
    </location>
</feature>
<name>A0A443SVI9_9ACAR</name>
<comment type="caution">
    <text evidence="13">The sequence shown here is derived from an EMBL/GenBank/DDBJ whole genome shotgun (WGS) entry which is preliminary data.</text>
</comment>
<feature type="transmembrane region" description="Helical" evidence="9">
    <location>
        <begin position="484"/>
        <end position="503"/>
    </location>
</feature>
<keyword evidence="5 9" id="KW-0812">Transmembrane</keyword>
<feature type="region of interest" description="Disordered" evidence="10">
    <location>
        <begin position="1"/>
        <end position="31"/>
    </location>
</feature>
<dbReference type="FunFam" id="3.40.930.10:FF:000008">
    <property type="entry name" value="Anion exchange protein"/>
    <property type="match status" value="1"/>
</dbReference>
<evidence type="ECO:0000256" key="6">
    <source>
        <dbReference type="ARBA" id="ARBA00022989"/>
    </source>
</evidence>
<evidence type="ECO:0000256" key="1">
    <source>
        <dbReference type="ARBA" id="ARBA00004554"/>
    </source>
</evidence>
<dbReference type="Pfam" id="PF07565">
    <property type="entry name" value="Band_3_cyto"/>
    <property type="match status" value="1"/>
</dbReference>
<gene>
    <name evidence="13" type="ORF">B4U80_02522</name>
</gene>
<keyword evidence="3 9" id="KW-0813">Transport</keyword>
<reference evidence="13 14" key="1">
    <citation type="journal article" date="2018" name="Gigascience">
        <title>Genomes of trombidid mites reveal novel predicted allergens and laterally-transferred genes associated with secondary metabolism.</title>
        <authorList>
            <person name="Dong X."/>
            <person name="Chaisiri K."/>
            <person name="Xia D."/>
            <person name="Armstrong S.D."/>
            <person name="Fang Y."/>
            <person name="Donnelly M.J."/>
            <person name="Kadowaki T."/>
            <person name="McGarry J.W."/>
            <person name="Darby A.C."/>
            <person name="Makepeace B.L."/>
        </authorList>
    </citation>
    <scope>NUCLEOTIDE SEQUENCE [LARGE SCALE GENOMIC DNA]</scope>
    <source>
        <strain evidence="13">UoL-UT</strain>
    </source>
</reference>
<feature type="compositionally biased region" description="Basic residues" evidence="10">
    <location>
        <begin position="54"/>
        <end position="71"/>
    </location>
</feature>
<evidence type="ECO:0000256" key="8">
    <source>
        <dbReference type="ARBA" id="ARBA00023136"/>
    </source>
</evidence>
<dbReference type="Proteomes" id="UP000288716">
    <property type="component" value="Unassembled WGS sequence"/>
</dbReference>
<feature type="region of interest" description="Disordered" evidence="10">
    <location>
        <begin position="1061"/>
        <end position="1144"/>
    </location>
</feature>
<evidence type="ECO:0000256" key="3">
    <source>
        <dbReference type="ARBA" id="ARBA00022448"/>
    </source>
</evidence>
<dbReference type="Gene3D" id="3.40.930.10">
    <property type="entry name" value="Mannitol-specific EII, Chain A"/>
    <property type="match status" value="1"/>
</dbReference>
<feature type="transmembrane region" description="Helical" evidence="9">
    <location>
        <begin position="554"/>
        <end position="572"/>
    </location>
</feature>
<evidence type="ECO:0000256" key="10">
    <source>
        <dbReference type="SAM" id="MobiDB-lite"/>
    </source>
</evidence>
<feature type="transmembrane region" description="Helical" evidence="9">
    <location>
        <begin position="707"/>
        <end position="728"/>
    </location>
</feature>
<dbReference type="PRINTS" id="PR01232">
    <property type="entry name" value="NAHCO3TRSPRT"/>
</dbReference>
<feature type="transmembrane region" description="Helical" evidence="9">
    <location>
        <begin position="455"/>
        <end position="477"/>
    </location>
</feature>
<keyword evidence="4" id="KW-1003">Cell membrane</keyword>
<feature type="domain" description="Bicarbonate transporter-like transmembrane" evidence="11">
    <location>
        <begin position="434"/>
        <end position="985"/>
    </location>
</feature>
<dbReference type="GO" id="GO:0016323">
    <property type="term" value="C:basolateral plasma membrane"/>
    <property type="evidence" value="ECO:0007669"/>
    <property type="project" value="UniProtKB-SubCell"/>
</dbReference>
<accession>A0A443SVI9</accession>
<dbReference type="OrthoDB" id="1735926at2759"/>
<comment type="subcellular location">
    <subcellularLocation>
        <location evidence="1">Basolateral cell membrane</location>
        <topology evidence="1">Multi-pass membrane protein</topology>
    </subcellularLocation>
    <subcellularLocation>
        <location evidence="9">Membrane</location>
        <topology evidence="9">Multi-pass membrane protein</topology>
    </subcellularLocation>
</comment>
<dbReference type="InterPro" id="IPR003020">
    <property type="entry name" value="HCO3_transpt_euk"/>
</dbReference>
<evidence type="ECO:0000256" key="5">
    <source>
        <dbReference type="ARBA" id="ARBA00022692"/>
    </source>
</evidence>
<feature type="transmembrane region" description="Helical" evidence="9">
    <location>
        <begin position="674"/>
        <end position="695"/>
    </location>
</feature>
<dbReference type="PANTHER" id="PTHR11453">
    <property type="entry name" value="ANION EXCHANGE PROTEIN"/>
    <property type="match status" value="1"/>
</dbReference>
<dbReference type="GO" id="GO:0008509">
    <property type="term" value="F:monoatomic anion transmembrane transporter activity"/>
    <property type="evidence" value="ECO:0007669"/>
    <property type="project" value="InterPro"/>
</dbReference>
<feature type="transmembrane region" description="Helical" evidence="9">
    <location>
        <begin position="763"/>
        <end position="782"/>
    </location>
</feature>
<feature type="transmembrane region" description="Helical" evidence="9">
    <location>
        <begin position="794"/>
        <end position="818"/>
    </location>
</feature>
<dbReference type="Gene3D" id="1.10.287.570">
    <property type="entry name" value="Helical hairpin bin"/>
    <property type="match status" value="1"/>
</dbReference>
<dbReference type="GO" id="GO:0051453">
    <property type="term" value="P:regulation of intracellular pH"/>
    <property type="evidence" value="ECO:0007669"/>
    <property type="project" value="TreeGrafter"/>
</dbReference>
<dbReference type="NCBIfam" id="TIGR00834">
    <property type="entry name" value="ae"/>
    <property type="match status" value="1"/>
</dbReference>
<evidence type="ECO:0000313" key="14">
    <source>
        <dbReference type="Proteomes" id="UP000288716"/>
    </source>
</evidence>
<feature type="region of interest" description="Disordered" evidence="10">
    <location>
        <begin position="52"/>
        <end position="94"/>
    </location>
</feature>
<evidence type="ECO:0000256" key="2">
    <source>
        <dbReference type="ARBA" id="ARBA00010993"/>
    </source>
</evidence>
<comment type="caution">
    <text evidence="9">Lacks conserved residue(s) required for the propagation of feature annotation.</text>
</comment>
<dbReference type="InterPro" id="IPR013769">
    <property type="entry name" value="Band3_cytoplasmic_dom"/>
</dbReference>
<feature type="transmembrane region" description="Helical" evidence="9">
    <location>
        <begin position="857"/>
        <end position="887"/>
    </location>
</feature>
<dbReference type="PRINTS" id="PR01231">
    <property type="entry name" value="HCO3TRNSPORT"/>
</dbReference>
<evidence type="ECO:0000259" key="11">
    <source>
        <dbReference type="Pfam" id="PF00955"/>
    </source>
</evidence>
<evidence type="ECO:0000256" key="7">
    <source>
        <dbReference type="ARBA" id="ARBA00023065"/>
    </source>
</evidence>
<dbReference type="VEuPathDB" id="VectorBase:LDEU000501"/>
<dbReference type="InterPro" id="IPR016152">
    <property type="entry name" value="PTrfase/Anion_transptr"/>
</dbReference>
<evidence type="ECO:0000313" key="13">
    <source>
        <dbReference type="EMBL" id="RWS31538.1"/>
    </source>
</evidence>
<keyword evidence="14" id="KW-1185">Reference proteome</keyword>
<evidence type="ECO:0000259" key="12">
    <source>
        <dbReference type="Pfam" id="PF07565"/>
    </source>
</evidence>
<keyword evidence="7 9" id="KW-0406">Ion transport</keyword>
<dbReference type="GO" id="GO:0005452">
    <property type="term" value="F:solute:inorganic anion antiporter activity"/>
    <property type="evidence" value="ECO:0007669"/>
    <property type="project" value="InterPro"/>
</dbReference>
<feature type="compositionally biased region" description="Basic and acidic residues" evidence="10">
    <location>
        <begin position="1082"/>
        <end position="1093"/>
    </location>
</feature>
<feature type="transmembrane region" description="Helical" evidence="9">
    <location>
        <begin position="926"/>
        <end position="943"/>
    </location>
</feature>
<dbReference type="InterPro" id="IPR011531">
    <property type="entry name" value="HCO3_transpt-like_TM_dom"/>
</dbReference>
<dbReference type="EMBL" id="NCKV01000136">
    <property type="protein sequence ID" value="RWS31538.1"/>
    <property type="molecule type" value="Genomic_DNA"/>
</dbReference>
<organism evidence="13 14">
    <name type="scientific">Leptotrombidium deliense</name>
    <dbReference type="NCBI Taxonomy" id="299467"/>
    <lineage>
        <taxon>Eukaryota</taxon>
        <taxon>Metazoa</taxon>
        <taxon>Ecdysozoa</taxon>
        <taxon>Arthropoda</taxon>
        <taxon>Chelicerata</taxon>
        <taxon>Arachnida</taxon>
        <taxon>Acari</taxon>
        <taxon>Acariformes</taxon>
        <taxon>Trombidiformes</taxon>
        <taxon>Prostigmata</taxon>
        <taxon>Anystina</taxon>
        <taxon>Parasitengona</taxon>
        <taxon>Trombiculoidea</taxon>
        <taxon>Trombiculidae</taxon>
        <taxon>Leptotrombidium</taxon>
    </lineage>
</organism>
<dbReference type="STRING" id="299467.A0A443SVI9"/>
<evidence type="ECO:0000256" key="4">
    <source>
        <dbReference type="ARBA" id="ARBA00022475"/>
    </source>
</evidence>
<dbReference type="GO" id="GO:0008510">
    <property type="term" value="F:sodium:bicarbonate symporter activity"/>
    <property type="evidence" value="ECO:0007669"/>
    <property type="project" value="TreeGrafter"/>
</dbReference>
<dbReference type="Pfam" id="PF00955">
    <property type="entry name" value="HCO3_cotransp"/>
    <property type="match status" value="1"/>
</dbReference>
<dbReference type="AlphaFoldDB" id="A0A443SVI9"/>
<keyword evidence="8 9" id="KW-0472">Membrane</keyword>
<evidence type="ECO:0000256" key="9">
    <source>
        <dbReference type="RuleBase" id="RU362035"/>
    </source>
</evidence>
<protein>
    <recommendedName>
        <fullName evidence="9">Anion exchange protein</fullName>
    </recommendedName>
</protein>
<dbReference type="FunFam" id="1.10.287.570:FF:000001">
    <property type="entry name" value="Anion exchange protein"/>
    <property type="match status" value="1"/>
</dbReference>
<dbReference type="InterPro" id="IPR003024">
    <property type="entry name" value="Na/HCO3_transpt"/>
</dbReference>
<dbReference type="PANTHER" id="PTHR11453:SF36">
    <property type="entry name" value="ANION EXCHANGE PROTEIN"/>
    <property type="match status" value="1"/>
</dbReference>
<sequence length="1144" mass="128797">MLPWMEDDKRNANQMDEAAKDPGAFTSHSSYTDKDFEGHRAHAVYVGFHVPGGYKRRGHHRRHRHHKNGNGKKRDDGTLSADQQDTRPVTPPAERVHFILGEDDLDGTHESHPLFSELEELCGDGNEQEWRETARWIKFEEDVEEGGDRWSKPHVATISLHSLFELRSCILNGTVMLDLEASSLDQISDLVLENMANSGQLQMDLKDRVKEALLRRHRHQHEKRHENRNKPHGLPLIRSLADIGRNPSKSLFSGGNHDSSAGGIPLSPSAASLHLHVNQQSHSGASLSENNASSTDLQHRANQAFMRKIPPGSEADNILVGEIDFLDRAISAFVRLHQACHLGDLTEVPVPTRFLFILLGPHSIPGRYHEVGRAMATLMSDEVFHDVAYKAKSRQDLLAGVDEFLDAVTILPPGAWDPSIRIEPPQQIPSQDARKKGEKPWYFSDFKDALALQSVASIFFLYFACLAPIITFGGLLGQATGKNIATMESLLSGAICGIVYGLFSGQPLTILGSTGPVLVFEGILYDFCEYDCRVSWKIVHHSLYSTVKWSYLSLRLWIGLWTAVILFVFVALDFSAFVCYITRFTEENFATLISVIFIYKAFEKVLEIRQDFAVLTPDSSLNYTCFCKNKSEPMEKWPLLQFEERNKTALFKCTEAKLELFGPGCKTPTYVPDVFLFSVLLFLLTYFITVTLKSFKMSQFFPSKIRAIVSDFSVVFAIMATTLLDMYVNINTPKLSVPHDFKPTSPEREWLVPPFGKNSENPWWSALLAFLPALLAVILIFMDQQITAVIKGCGYHLDLFVLSVLIVICSILGLPWFVAATVLSMTHVNSLRMESECAAPGEKPQFLGVREQRGTQLAIFILCGLSVLFTKVLSHIPMPVLYGVFLYMGTSSLQGSQFYHRILIFFMPQKYQPDYMFLRHVKTFKVHIFTLIQLICFILLWVIKSYKPTSIAFPVMLVFMIGVRKCLDFCFFTQRELKILDDVMPESTKRKKEEEKEEKDNKETQQGKMIPNASSGNVAIPLANGNILKIPVDKFSSENEQANINISEQLAKSGCWKNIDHQTQKKNGQEKSTSNKKKRGAKKDALTVEEQKRLSTMTEEDDEEDCGITIRIDAPTPIPSAAPSAHNSPQEEKGPSRNSSETSV</sequence>
<feature type="region of interest" description="Disordered" evidence="10">
    <location>
        <begin position="988"/>
        <end position="1014"/>
    </location>
</feature>